<evidence type="ECO:0000256" key="1">
    <source>
        <dbReference type="ARBA" id="ARBA00022723"/>
    </source>
</evidence>
<keyword evidence="10 11" id="KW-0234">DNA repair</keyword>
<keyword evidence="4 13" id="KW-0863">Zinc-finger</keyword>
<keyword evidence="17" id="KW-1185">Reference proteome</keyword>
<evidence type="ECO:0000256" key="8">
    <source>
        <dbReference type="ARBA" id="ARBA00023016"/>
    </source>
</evidence>
<comment type="similarity">
    <text evidence="11 13">Belongs to the RecA family. RadA subfamily.</text>
</comment>
<keyword evidence="5" id="KW-0378">Hydrolase</keyword>
<feature type="short sequence motif" description="RadA KNRFG motif" evidence="11">
    <location>
        <begin position="256"/>
        <end position="260"/>
    </location>
</feature>
<organism evidence="16 17">
    <name type="scientific">Streptomyces humicola</name>
    <dbReference type="NCBI Taxonomy" id="2953240"/>
    <lineage>
        <taxon>Bacteria</taxon>
        <taxon>Bacillati</taxon>
        <taxon>Actinomycetota</taxon>
        <taxon>Actinomycetes</taxon>
        <taxon>Kitasatosporales</taxon>
        <taxon>Streptomycetaceae</taxon>
        <taxon>Streptomyces</taxon>
    </lineage>
</organism>
<protein>
    <recommendedName>
        <fullName evidence="11 12">DNA repair protein RadA</fullName>
    </recommendedName>
</protein>
<keyword evidence="3 11" id="KW-0227">DNA damage</keyword>
<evidence type="ECO:0000313" key="17">
    <source>
        <dbReference type="Proteomes" id="UP001057702"/>
    </source>
</evidence>
<evidence type="ECO:0000313" key="16">
    <source>
        <dbReference type="EMBL" id="MCQ4080973.1"/>
    </source>
</evidence>
<dbReference type="SUPFAM" id="SSF54211">
    <property type="entry name" value="Ribosomal protein S5 domain 2-like"/>
    <property type="match status" value="1"/>
</dbReference>
<dbReference type="InterPro" id="IPR027417">
    <property type="entry name" value="P-loop_NTPase"/>
</dbReference>
<dbReference type="InterPro" id="IPR020588">
    <property type="entry name" value="RecA_ATP-bd"/>
</dbReference>
<dbReference type="InterPro" id="IPR014721">
    <property type="entry name" value="Ribsml_uS5_D2-typ_fold_subgr"/>
</dbReference>
<evidence type="ECO:0000256" key="7">
    <source>
        <dbReference type="ARBA" id="ARBA00022840"/>
    </source>
</evidence>
<dbReference type="Pfam" id="PF18073">
    <property type="entry name" value="Zn_ribbon_LapB"/>
    <property type="match status" value="1"/>
</dbReference>
<feature type="region of interest" description="Lon-protease-like" evidence="11">
    <location>
        <begin position="356"/>
        <end position="475"/>
    </location>
</feature>
<evidence type="ECO:0000256" key="4">
    <source>
        <dbReference type="ARBA" id="ARBA00022771"/>
    </source>
</evidence>
<keyword evidence="6 13" id="KW-0862">Zinc</keyword>
<name>A0ABT1PTG6_9ACTN</name>
<evidence type="ECO:0000256" key="6">
    <source>
        <dbReference type="ARBA" id="ARBA00022833"/>
    </source>
</evidence>
<evidence type="ECO:0000256" key="9">
    <source>
        <dbReference type="ARBA" id="ARBA00023125"/>
    </source>
</evidence>
<evidence type="ECO:0000256" key="2">
    <source>
        <dbReference type="ARBA" id="ARBA00022741"/>
    </source>
</evidence>
<evidence type="ECO:0000259" key="15">
    <source>
        <dbReference type="PROSITE" id="PS50162"/>
    </source>
</evidence>
<comment type="domain">
    <text evidence="11">The middle region has homology to RecA with ATPase motifs including the RadA KNRFG motif, while the C-terminus is homologous to Lon protease.</text>
</comment>
<dbReference type="InterPro" id="IPR041166">
    <property type="entry name" value="Rubredoxin_2"/>
</dbReference>
<dbReference type="NCBIfam" id="TIGR00416">
    <property type="entry name" value="sms"/>
    <property type="match status" value="1"/>
</dbReference>
<evidence type="ECO:0000256" key="14">
    <source>
        <dbReference type="SAM" id="MobiDB-lite"/>
    </source>
</evidence>
<reference evidence="16" key="1">
    <citation type="submission" date="2022-06" db="EMBL/GenBank/DDBJ databases">
        <title>Draft genome sequence of Streptomyces sp. RB6PN25 isolated from peat swamp forest in Thailand.</title>
        <authorList>
            <person name="Duangmal K."/>
            <person name="Klaysubun C."/>
        </authorList>
    </citation>
    <scope>NUCLEOTIDE SEQUENCE</scope>
    <source>
        <strain evidence="16">RB6PN25</strain>
    </source>
</reference>
<dbReference type="PRINTS" id="PR01874">
    <property type="entry name" value="DNAREPAIRADA"/>
</dbReference>
<dbReference type="Gene3D" id="3.30.230.10">
    <property type="match status" value="1"/>
</dbReference>
<evidence type="ECO:0000256" key="3">
    <source>
        <dbReference type="ARBA" id="ARBA00022763"/>
    </source>
</evidence>
<dbReference type="Proteomes" id="UP001057702">
    <property type="component" value="Unassembled WGS sequence"/>
</dbReference>
<feature type="region of interest" description="Disordered" evidence="14">
    <location>
        <begin position="450"/>
        <end position="475"/>
    </location>
</feature>
<dbReference type="EMBL" id="JANFNG010000006">
    <property type="protein sequence ID" value="MCQ4080973.1"/>
    <property type="molecule type" value="Genomic_DNA"/>
</dbReference>
<dbReference type="PROSITE" id="PS50162">
    <property type="entry name" value="RECA_2"/>
    <property type="match status" value="1"/>
</dbReference>
<gene>
    <name evidence="11 16" type="primary">radA</name>
    <name evidence="16" type="ORF">NGB36_10275</name>
</gene>
<proteinExistence type="inferred from homology"/>
<dbReference type="CDD" id="cd01121">
    <property type="entry name" value="RadA_SMS_N"/>
    <property type="match status" value="1"/>
</dbReference>
<keyword evidence="8 11" id="KW-0346">Stress response</keyword>
<keyword evidence="1 11" id="KW-0479">Metal-binding</keyword>
<evidence type="ECO:0000256" key="13">
    <source>
        <dbReference type="RuleBase" id="RU003555"/>
    </source>
</evidence>
<comment type="function">
    <text evidence="11">Plays a role in repairing double-strand DNA breaks, probably involving stabilizing or processing branched DNA or blocked replication forks.</text>
</comment>
<feature type="binding site" evidence="11">
    <location>
        <begin position="99"/>
        <end position="106"/>
    </location>
    <ligand>
        <name>ATP</name>
        <dbReference type="ChEBI" id="CHEBI:30616"/>
    </ligand>
</feature>
<dbReference type="InterPro" id="IPR020568">
    <property type="entry name" value="Ribosomal_Su5_D2-typ_SF"/>
</dbReference>
<dbReference type="PANTHER" id="PTHR32472">
    <property type="entry name" value="DNA REPAIR PROTEIN RADA"/>
    <property type="match status" value="1"/>
</dbReference>
<dbReference type="RefSeq" id="WP_255919888.1">
    <property type="nucleotide sequence ID" value="NZ_JANFNG010000006.1"/>
</dbReference>
<comment type="caution">
    <text evidence="16">The sequence shown here is derived from an EMBL/GenBank/DDBJ whole genome shotgun (WGS) entry which is preliminary data.</text>
</comment>
<dbReference type="Gene3D" id="3.40.50.300">
    <property type="entry name" value="P-loop containing nucleotide triphosphate hydrolases"/>
    <property type="match status" value="1"/>
</dbReference>
<sequence>MAARTRTTTKDRPAYRCTECGWTTAKWVGRCGECQAWGTVEEQGAPAVRTTAPGRVTAPARPIAQVDGRVATARSTGVAELDRVLGGGLVPGAVVLLAGEPGVGKSTLLLDVAAKASSEQGRTLYVTGEESAGQVRLRADRIGALSDHLYLAAETDLAAVLGHLDDVKPSLLVLDSVQTVASPEIDGAPGGMAQVREVAGALIRASKERGMSTILVGHVTKDGAIAGPRLLEHLVDVVLHFEGDRHARLRLIRGVKNRYGATDEVGCFELHDEGITGLADPSGLFLTRRDEPVPGTCLTVTLEGRRPLVAEVQALTVASQIPSPRRTTSGLETSRVSMMLAVLEQRGRIHQIGKCDIYSATVGGVKLSEPSADLAVALALASAASDTPLPKNLVAIGEVGLAGEVRRVTGVQRRLAEAARLGFTRALVPPDPGKVPAGMTVTEVTDVGEALRVLPRKGSGDGGSNRTRRADKEPR</sequence>
<dbReference type="PANTHER" id="PTHR32472:SF10">
    <property type="entry name" value="DNA REPAIR PROTEIN RADA-LIKE PROTEIN"/>
    <property type="match status" value="1"/>
</dbReference>
<evidence type="ECO:0000256" key="5">
    <source>
        <dbReference type="ARBA" id="ARBA00022801"/>
    </source>
</evidence>
<dbReference type="Pfam" id="PF13541">
    <property type="entry name" value="ChlI"/>
    <property type="match status" value="1"/>
</dbReference>
<keyword evidence="2 11" id="KW-0547">Nucleotide-binding</keyword>
<evidence type="ECO:0000256" key="11">
    <source>
        <dbReference type="HAMAP-Rule" id="MF_01498"/>
    </source>
</evidence>
<dbReference type="InterPro" id="IPR003593">
    <property type="entry name" value="AAA+_ATPase"/>
</dbReference>
<accession>A0ABT1PTG6</accession>
<dbReference type="SMART" id="SM00382">
    <property type="entry name" value="AAA"/>
    <property type="match status" value="1"/>
</dbReference>
<feature type="domain" description="RecA family profile 1" evidence="15">
    <location>
        <begin position="70"/>
        <end position="219"/>
    </location>
</feature>
<dbReference type="InterPro" id="IPR004504">
    <property type="entry name" value="DNA_repair_RadA"/>
</dbReference>
<dbReference type="SUPFAM" id="SSF52540">
    <property type="entry name" value="P-loop containing nucleoside triphosphate hydrolases"/>
    <property type="match status" value="1"/>
</dbReference>
<comment type="function">
    <text evidence="13">DNA-dependent ATPase involved in processing of recombination intermediates, plays a role in repairing DNA breaks. Stimulates the branch migration of RecA-mediated strand transfer reactions, allowing the 3' invading strand to extend heteroduplex DNA faster. Binds ssDNA in the presence of ADP but not other nucleotides, has ATPase activity that is stimulated by ssDNA and various branched DNA structures, but inhibited by SSB. Does not have RecA's homology-searching function.</text>
</comment>
<dbReference type="HAMAP" id="MF_01498">
    <property type="entry name" value="RadA_bact"/>
    <property type="match status" value="1"/>
</dbReference>
<keyword evidence="7 11" id="KW-0067">ATP-binding</keyword>
<evidence type="ECO:0000256" key="12">
    <source>
        <dbReference type="NCBIfam" id="TIGR00416"/>
    </source>
</evidence>
<evidence type="ECO:0000256" key="10">
    <source>
        <dbReference type="ARBA" id="ARBA00023204"/>
    </source>
</evidence>
<keyword evidence="9 11" id="KW-0238">DNA-binding</keyword>
<dbReference type="Pfam" id="PF13481">
    <property type="entry name" value="AAA_25"/>
    <property type="match status" value="1"/>
</dbReference>